<keyword evidence="5" id="KW-0256">Endoplasmic reticulum</keyword>
<keyword evidence="6" id="KW-0496">Mitochondrion</keyword>
<comment type="subcellular location">
    <subcellularLocation>
        <location evidence="2">Endoplasmic reticulum</location>
    </subcellularLocation>
    <subcellularLocation>
        <location evidence="3">Membrane</location>
    </subcellularLocation>
    <subcellularLocation>
        <location evidence="1">Mitochondrion</location>
    </subcellularLocation>
</comment>
<dbReference type="Proteomes" id="UP000039046">
    <property type="component" value="Unassembled WGS sequence"/>
</dbReference>
<dbReference type="Pfam" id="PF05057">
    <property type="entry name" value="DUF676"/>
    <property type="match status" value="1"/>
</dbReference>
<evidence type="ECO:0000256" key="3">
    <source>
        <dbReference type="ARBA" id="ARBA00004370"/>
    </source>
</evidence>
<gene>
    <name evidence="9" type="ORF">VHEMI01311</name>
</gene>
<dbReference type="Gene3D" id="3.40.50.1820">
    <property type="entry name" value="alpha/beta hydrolase"/>
    <property type="match status" value="1"/>
</dbReference>
<dbReference type="InterPro" id="IPR029058">
    <property type="entry name" value="AB_hydrolase_fold"/>
</dbReference>
<dbReference type="GO" id="GO:0005739">
    <property type="term" value="C:mitochondrion"/>
    <property type="evidence" value="ECO:0007669"/>
    <property type="project" value="UniProtKB-SubCell"/>
</dbReference>
<dbReference type="OrthoDB" id="427518at2759"/>
<protein>
    <recommendedName>
        <fullName evidence="8">DUF676 domain-containing protein</fullName>
    </recommendedName>
</protein>
<dbReference type="InterPro" id="IPR007751">
    <property type="entry name" value="DUF676_lipase-like"/>
</dbReference>
<accession>A0A0A1T4G2</accession>
<evidence type="ECO:0000313" key="10">
    <source>
        <dbReference type="Proteomes" id="UP000039046"/>
    </source>
</evidence>
<evidence type="ECO:0000256" key="4">
    <source>
        <dbReference type="ARBA" id="ARBA00007920"/>
    </source>
</evidence>
<evidence type="ECO:0000313" key="9">
    <source>
        <dbReference type="EMBL" id="CEJ81167.1"/>
    </source>
</evidence>
<evidence type="ECO:0000259" key="8">
    <source>
        <dbReference type="Pfam" id="PF05057"/>
    </source>
</evidence>
<dbReference type="GO" id="GO:0016020">
    <property type="term" value="C:membrane"/>
    <property type="evidence" value="ECO:0007669"/>
    <property type="project" value="UniProtKB-SubCell"/>
</dbReference>
<dbReference type="SUPFAM" id="SSF53474">
    <property type="entry name" value="alpha/beta-Hydrolases"/>
    <property type="match status" value="1"/>
</dbReference>
<name>A0A0A1T4G2_9HYPO</name>
<dbReference type="PANTHER" id="PTHR48182:SF2">
    <property type="entry name" value="PROTEIN SERAC1"/>
    <property type="match status" value="1"/>
</dbReference>
<organism evidence="9 10">
    <name type="scientific">[Torrubiella] hemipterigena</name>
    <dbReference type="NCBI Taxonomy" id="1531966"/>
    <lineage>
        <taxon>Eukaryota</taxon>
        <taxon>Fungi</taxon>
        <taxon>Dikarya</taxon>
        <taxon>Ascomycota</taxon>
        <taxon>Pezizomycotina</taxon>
        <taxon>Sordariomycetes</taxon>
        <taxon>Hypocreomycetidae</taxon>
        <taxon>Hypocreales</taxon>
        <taxon>Clavicipitaceae</taxon>
        <taxon>Clavicipitaceae incertae sedis</taxon>
        <taxon>'Torrubiella' clade</taxon>
    </lineage>
</organism>
<dbReference type="HOGENOM" id="CLU_000288_182_2_1"/>
<dbReference type="GO" id="GO:0005783">
    <property type="term" value="C:endoplasmic reticulum"/>
    <property type="evidence" value="ECO:0007669"/>
    <property type="project" value="UniProtKB-SubCell"/>
</dbReference>
<evidence type="ECO:0000256" key="2">
    <source>
        <dbReference type="ARBA" id="ARBA00004240"/>
    </source>
</evidence>
<sequence length="337" mass="37940">MCKMNRALKLRRQPPATLSDASLMPKNNVSELSEHPALSEVYRSENPTVDIVAVHGINGDAFKTFTTQDKKCFWLGDHGMLPSDITNSRVLTYSYPANVTTLFGPSCSDTIMHIAHTLVAELVADREANDATDRPILFLCHSLGGIIVKRALIYSSSRTSHKLQHLHSIYICTYGIIFLGTPHQGSDKANLLKYGQRLVAICVPSLVTDTTPKLLEALQEGSETLQEITDGFAPIMQRFRIFFFWEQLKTHMGVTYDYVVSHESAAPILPDTERAGLQSNHQDICKFASRNSRGYKLIIAALRRYAREAPEAISSRWIQERELMGARRRYEADELLR</sequence>
<feature type="domain" description="DUF676" evidence="8">
    <location>
        <begin position="111"/>
        <end position="188"/>
    </location>
</feature>
<keyword evidence="7" id="KW-0472">Membrane</keyword>
<dbReference type="EMBL" id="CDHN01000001">
    <property type="protein sequence ID" value="CEJ81167.1"/>
    <property type="molecule type" value="Genomic_DNA"/>
</dbReference>
<keyword evidence="10" id="KW-1185">Reference proteome</keyword>
<reference evidence="9 10" key="1">
    <citation type="journal article" date="2015" name="Genome Announc.">
        <title>Draft Genome Sequence and Gene Annotation of the Entomopathogenic Fungus Verticillium hemipterigenum.</title>
        <authorList>
            <person name="Horn F."/>
            <person name="Habel A."/>
            <person name="Scharf D.H."/>
            <person name="Dworschak J."/>
            <person name="Brakhage A.A."/>
            <person name="Guthke R."/>
            <person name="Hertweck C."/>
            <person name="Linde J."/>
        </authorList>
    </citation>
    <scope>NUCLEOTIDE SEQUENCE [LARGE SCALE GENOMIC DNA]</scope>
</reference>
<evidence type="ECO:0000256" key="1">
    <source>
        <dbReference type="ARBA" id="ARBA00004173"/>
    </source>
</evidence>
<evidence type="ECO:0000256" key="5">
    <source>
        <dbReference type="ARBA" id="ARBA00022824"/>
    </source>
</evidence>
<evidence type="ECO:0000256" key="7">
    <source>
        <dbReference type="ARBA" id="ARBA00023136"/>
    </source>
</evidence>
<comment type="similarity">
    <text evidence="4">Belongs to the putative lipase ROG1 family.</text>
</comment>
<dbReference type="PANTHER" id="PTHR48182">
    <property type="entry name" value="PROTEIN SERAC1"/>
    <property type="match status" value="1"/>
</dbReference>
<proteinExistence type="inferred from homology"/>
<dbReference type="InterPro" id="IPR052374">
    <property type="entry name" value="SERAC1"/>
</dbReference>
<dbReference type="AlphaFoldDB" id="A0A0A1T4G2"/>
<evidence type="ECO:0000256" key="6">
    <source>
        <dbReference type="ARBA" id="ARBA00023128"/>
    </source>
</evidence>